<protein>
    <recommendedName>
        <fullName evidence="7">60S ribosomal protein L31</fullName>
    </recommendedName>
</protein>
<comment type="similarity">
    <text evidence="1">Belongs to the eukaryotic ribosomal protein eL31 family.</text>
</comment>
<evidence type="ECO:0000313" key="6">
    <source>
        <dbReference type="Proteomes" id="UP000092124"/>
    </source>
</evidence>
<name>A0A1A6HW57_NEOLE</name>
<sequence>MKEIETPDVHIDTRLNKAVWAKGIRNVPYHIHIDVGGRGVMGGGDQCVLVQPGQTADMVQPVSNNPSEVRNYHRADDWLA</sequence>
<evidence type="ECO:0000256" key="3">
    <source>
        <dbReference type="ARBA" id="ARBA00023274"/>
    </source>
</evidence>
<feature type="compositionally biased region" description="Basic and acidic residues" evidence="4">
    <location>
        <begin position="70"/>
        <end position="80"/>
    </location>
</feature>
<keyword evidence="3" id="KW-0687">Ribonucleoprotein</keyword>
<comment type="caution">
    <text evidence="5">The sequence shown here is derived from an EMBL/GenBank/DDBJ whole genome shotgun (WGS) entry which is preliminary data.</text>
</comment>
<dbReference type="GO" id="GO:0002181">
    <property type="term" value="P:cytoplasmic translation"/>
    <property type="evidence" value="ECO:0007669"/>
    <property type="project" value="TreeGrafter"/>
</dbReference>
<organism evidence="5 6">
    <name type="scientific">Neotoma lepida</name>
    <name type="common">Desert woodrat</name>
    <dbReference type="NCBI Taxonomy" id="56216"/>
    <lineage>
        <taxon>Eukaryota</taxon>
        <taxon>Metazoa</taxon>
        <taxon>Chordata</taxon>
        <taxon>Craniata</taxon>
        <taxon>Vertebrata</taxon>
        <taxon>Euteleostomi</taxon>
        <taxon>Mammalia</taxon>
        <taxon>Eutheria</taxon>
        <taxon>Euarchontoglires</taxon>
        <taxon>Glires</taxon>
        <taxon>Rodentia</taxon>
        <taxon>Myomorpha</taxon>
        <taxon>Muroidea</taxon>
        <taxon>Cricetidae</taxon>
        <taxon>Neotominae</taxon>
        <taxon>Neotoma</taxon>
    </lineage>
</organism>
<dbReference type="SUPFAM" id="SSF54575">
    <property type="entry name" value="Ribosomal protein L31e"/>
    <property type="match status" value="1"/>
</dbReference>
<gene>
    <name evidence="5" type="ORF">A6R68_23765</name>
</gene>
<feature type="region of interest" description="Disordered" evidence="4">
    <location>
        <begin position="58"/>
        <end position="80"/>
    </location>
</feature>
<evidence type="ECO:0008006" key="7">
    <source>
        <dbReference type="Google" id="ProtNLM"/>
    </source>
</evidence>
<evidence type="ECO:0000256" key="2">
    <source>
        <dbReference type="ARBA" id="ARBA00022980"/>
    </source>
</evidence>
<dbReference type="PANTHER" id="PTHR10956:SF48">
    <property type="entry name" value="60S RIBOSOMAL PROTEIN L31"/>
    <property type="match status" value="1"/>
</dbReference>
<keyword evidence="6" id="KW-1185">Reference proteome</keyword>
<dbReference type="GO" id="GO:0022625">
    <property type="term" value="C:cytosolic large ribosomal subunit"/>
    <property type="evidence" value="ECO:0007669"/>
    <property type="project" value="TreeGrafter"/>
</dbReference>
<accession>A0A1A6HW57</accession>
<evidence type="ECO:0000256" key="4">
    <source>
        <dbReference type="SAM" id="MobiDB-lite"/>
    </source>
</evidence>
<dbReference type="GO" id="GO:0003735">
    <property type="term" value="F:structural constituent of ribosome"/>
    <property type="evidence" value="ECO:0007669"/>
    <property type="project" value="InterPro"/>
</dbReference>
<dbReference type="EMBL" id="LZPO01008113">
    <property type="protein sequence ID" value="OBS82245.1"/>
    <property type="molecule type" value="Genomic_DNA"/>
</dbReference>
<dbReference type="Gene3D" id="3.10.440.10">
    <property type="match status" value="1"/>
</dbReference>
<dbReference type="Pfam" id="PF01198">
    <property type="entry name" value="Ribosomal_L31e"/>
    <property type="match status" value="1"/>
</dbReference>
<dbReference type="PANTHER" id="PTHR10956">
    <property type="entry name" value="60S RIBOSOMAL PROTEIN L31"/>
    <property type="match status" value="1"/>
</dbReference>
<reference evidence="5 6" key="1">
    <citation type="submission" date="2016-06" db="EMBL/GenBank/DDBJ databases">
        <title>The Draft Genome Sequence and Annotation of the Desert Woodrat Neotoma lepida.</title>
        <authorList>
            <person name="Campbell M."/>
            <person name="Oakeson K.F."/>
            <person name="Yandell M."/>
            <person name="Halpert J.R."/>
            <person name="Dearing D."/>
        </authorList>
    </citation>
    <scope>NUCLEOTIDE SEQUENCE [LARGE SCALE GENOMIC DNA]</scope>
    <source>
        <strain evidence="5">417</strain>
        <tissue evidence="5">Liver</tissue>
    </source>
</reference>
<dbReference type="AlphaFoldDB" id="A0A1A6HW57"/>
<evidence type="ECO:0000313" key="5">
    <source>
        <dbReference type="EMBL" id="OBS82245.1"/>
    </source>
</evidence>
<dbReference type="Proteomes" id="UP000092124">
    <property type="component" value="Unassembled WGS sequence"/>
</dbReference>
<dbReference type="InterPro" id="IPR023621">
    <property type="entry name" value="Ribosomal_eL31_dom_sf"/>
</dbReference>
<dbReference type="STRING" id="56216.A0A1A6HW57"/>
<dbReference type="InterPro" id="IPR000054">
    <property type="entry name" value="Ribosomal_eL31"/>
</dbReference>
<proteinExistence type="inferred from homology"/>
<keyword evidence="2" id="KW-0689">Ribosomal protein</keyword>
<evidence type="ECO:0000256" key="1">
    <source>
        <dbReference type="ARBA" id="ARBA00010808"/>
    </source>
</evidence>